<sequence>MDYGIAIPSYINAWKDVQAAEKMGFTHAWFYDSQLIYSDVWATMALAAENTEKIKLGTLVAIPSNRIAPVTAAAAATINKLAPGRVIVGIGTGYTGRNTMGLPALKMKEFTTYASQLKDLLAGKDVLFKEGDRERWIRLIHSKKNSGRDDFFNIEDPIPVMVAANGPRGQKIVGEISDGWITTGRSLNVPEGLPNIMKSARRAGNSFDQYGGTDTKPYVTVLTSSCVLREGESISSQRVIKNVGPTLLPGVHAMWESTFGPGSNLGMSNSAVAEDYNNYIMEYGDKKTPSTLADRRYLDVHEGHYVYLKEGEEKFVSDDLIARTLTGTGKEINDKLDHLESIGVNNVALSVVDSKSAHELIKDFGEKVILERGTAST</sequence>
<dbReference type="SUPFAM" id="SSF51679">
    <property type="entry name" value="Bacterial luciferase-like"/>
    <property type="match status" value="1"/>
</dbReference>
<dbReference type="PANTHER" id="PTHR43244:SF1">
    <property type="entry name" value="5,10-METHYLENETETRAHYDROMETHANOPTERIN REDUCTASE"/>
    <property type="match status" value="1"/>
</dbReference>
<reference evidence="3" key="1">
    <citation type="submission" date="2018-05" db="EMBL/GenBank/DDBJ databases">
        <authorList>
            <person name="Lanie J.A."/>
            <person name="Ng W.-L."/>
            <person name="Kazmierczak K.M."/>
            <person name="Andrzejewski T.M."/>
            <person name="Davidsen T.M."/>
            <person name="Wayne K.J."/>
            <person name="Tettelin H."/>
            <person name="Glass J.I."/>
            <person name="Rusch D."/>
            <person name="Podicherti R."/>
            <person name="Tsui H.-C.T."/>
            <person name="Winkler M.E."/>
        </authorList>
    </citation>
    <scope>NUCLEOTIDE SEQUENCE</scope>
</reference>
<dbReference type="InterPro" id="IPR036661">
    <property type="entry name" value="Luciferase-like_sf"/>
</dbReference>
<accession>A0A382BQB1</accession>
<gene>
    <name evidence="3" type="ORF">METZ01_LOCUS168653</name>
</gene>
<keyword evidence="1" id="KW-0560">Oxidoreductase</keyword>
<dbReference type="EMBL" id="UINC01030808">
    <property type="protein sequence ID" value="SVB15799.1"/>
    <property type="molecule type" value="Genomic_DNA"/>
</dbReference>
<name>A0A382BQB1_9ZZZZ</name>
<proteinExistence type="predicted"/>
<dbReference type="GO" id="GO:0016705">
    <property type="term" value="F:oxidoreductase activity, acting on paired donors, with incorporation or reduction of molecular oxygen"/>
    <property type="evidence" value="ECO:0007669"/>
    <property type="project" value="InterPro"/>
</dbReference>
<evidence type="ECO:0000313" key="3">
    <source>
        <dbReference type="EMBL" id="SVB15799.1"/>
    </source>
</evidence>
<protein>
    <recommendedName>
        <fullName evidence="2">Luciferase-like domain-containing protein</fullName>
    </recommendedName>
</protein>
<organism evidence="3">
    <name type="scientific">marine metagenome</name>
    <dbReference type="NCBI Taxonomy" id="408172"/>
    <lineage>
        <taxon>unclassified sequences</taxon>
        <taxon>metagenomes</taxon>
        <taxon>ecological metagenomes</taxon>
    </lineage>
</organism>
<dbReference type="InterPro" id="IPR011251">
    <property type="entry name" value="Luciferase-like_dom"/>
</dbReference>
<dbReference type="Pfam" id="PF00296">
    <property type="entry name" value="Bac_luciferase"/>
    <property type="match status" value="1"/>
</dbReference>
<dbReference type="CDD" id="cd01097">
    <property type="entry name" value="Tetrahydromethanopterin_reductase"/>
    <property type="match status" value="1"/>
</dbReference>
<feature type="domain" description="Luciferase-like" evidence="2">
    <location>
        <begin position="17"/>
        <end position="345"/>
    </location>
</feature>
<evidence type="ECO:0000256" key="1">
    <source>
        <dbReference type="ARBA" id="ARBA00023002"/>
    </source>
</evidence>
<evidence type="ECO:0000259" key="2">
    <source>
        <dbReference type="Pfam" id="PF00296"/>
    </source>
</evidence>
<dbReference type="Gene3D" id="3.20.20.30">
    <property type="entry name" value="Luciferase-like domain"/>
    <property type="match status" value="1"/>
</dbReference>
<dbReference type="PANTHER" id="PTHR43244">
    <property type="match status" value="1"/>
</dbReference>
<dbReference type="InterPro" id="IPR050564">
    <property type="entry name" value="F420-G6PD/mer"/>
</dbReference>
<dbReference type="AlphaFoldDB" id="A0A382BQB1"/>